<feature type="region of interest" description="Disordered" evidence="3">
    <location>
        <begin position="79"/>
        <end position="116"/>
    </location>
</feature>
<dbReference type="PANTHER" id="PTHR37534">
    <property type="entry name" value="TRANSCRIPTIONAL ACTIVATOR PROTEIN UGA3"/>
    <property type="match status" value="1"/>
</dbReference>
<protein>
    <recommendedName>
        <fullName evidence="5">Zn(2)-C6 fungal-type domain-containing protein</fullName>
    </recommendedName>
</protein>
<dbReference type="GO" id="GO:0005634">
    <property type="term" value="C:nucleus"/>
    <property type="evidence" value="ECO:0007669"/>
    <property type="project" value="UniProtKB-SubCell"/>
</dbReference>
<dbReference type="SMART" id="SM00066">
    <property type="entry name" value="GAL4"/>
    <property type="match status" value="1"/>
</dbReference>
<dbReference type="PANTHER" id="PTHR37534:SF17">
    <property type="entry name" value="ZN(2)-C6 FUNGAL-TYPE DOMAIN-CONTAINING PROTEIN"/>
    <property type="match status" value="1"/>
</dbReference>
<dbReference type="Gene3D" id="4.10.240.10">
    <property type="entry name" value="Zn(2)-C6 fungal-type DNA-binding domain"/>
    <property type="match status" value="1"/>
</dbReference>
<dbReference type="InterPro" id="IPR036864">
    <property type="entry name" value="Zn2-C6_fun-type_DNA-bd_sf"/>
</dbReference>
<dbReference type="PROSITE" id="PS50048">
    <property type="entry name" value="ZN2_CY6_FUNGAL_2"/>
    <property type="match status" value="1"/>
</dbReference>
<dbReference type="EMBL" id="JADCTT010000008">
    <property type="protein sequence ID" value="KAF9748580.1"/>
    <property type="molecule type" value="Genomic_DNA"/>
</dbReference>
<sequence length="553" mass="62213">MPQRKRPYRPKVKGCYECSQRRVSCDRTTPQCNKCRSKGLICSGSDAGIRYRFTQGVSTRGKWRGHTIQSLCENRLQSHAKVTSKHESSSPRNLPEGLSSEQPSAGHNSAQSPRQETSQPIAFGFGDENLYAGVMSPLLLNSFDDYTGFFLETTEEASWTLQTDEREGSSKDTEHHSLSALESSIISPVNLLLTESLLDDVPSWKKALLMHYSEHIASEMLAIDGSHNGWRYIVLPLAHTDNLVMEAVLAVSAFHRDAKKSSDWAEYIQNSGFNLQYTSQQQSRWLDSIASSPQTLYNTAIKGLRRRSNLAGSSYEAKQAILVAVLVLLVAAMVTGRDDYFMILGMLHSATDVFKVLSWFLSLNTFAMLTVTVFIDSGLNASLRRPHISEMAGLETLTSQSQWDQYFDCVRYCSQSQSQGNVRLAAIEDVMQQAHDIYLQGLESPSWALDDEKRRAADTDPEDRIERFKITLEQLPADGPGAHVLVWAIFLVAAASSSERHRVFFKEILLKRFSQSRFANLLKGIKHLPQIWVKTDNGIRWTQLLSEARLFVM</sequence>
<evidence type="ECO:0000313" key="7">
    <source>
        <dbReference type="Proteomes" id="UP000616885"/>
    </source>
</evidence>
<dbReference type="Pfam" id="PF00172">
    <property type="entry name" value="Zn_clus"/>
    <property type="match status" value="1"/>
</dbReference>
<evidence type="ECO:0000313" key="6">
    <source>
        <dbReference type="EMBL" id="KAF9748580.1"/>
    </source>
</evidence>
<dbReference type="GO" id="GO:0045944">
    <property type="term" value="P:positive regulation of transcription by RNA polymerase II"/>
    <property type="evidence" value="ECO:0007669"/>
    <property type="project" value="TreeGrafter"/>
</dbReference>
<proteinExistence type="predicted"/>
<dbReference type="CDD" id="cd00067">
    <property type="entry name" value="GAL4"/>
    <property type="match status" value="1"/>
</dbReference>
<evidence type="ECO:0000256" key="2">
    <source>
        <dbReference type="ARBA" id="ARBA00023242"/>
    </source>
</evidence>
<dbReference type="GO" id="GO:0000976">
    <property type="term" value="F:transcription cis-regulatory region binding"/>
    <property type="evidence" value="ECO:0007669"/>
    <property type="project" value="TreeGrafter"/>
</dbReference>
<dbReference type="Pfam" id="PF11951">
    <property type="entry name" value="Fungal_trans_2"/>
    <property type="match status" value="2"/>
</dbReference>
<feature type="domain" description="Zn(2)-C6 fungal-type" evidence="5">
    <location>
        <begin position="14"/>
        <end position="43"/>
    </location>
</feature>
<evidence type="ECO:0000256" key="3">
    <source>
        <dbReference type="SAM" id="MobiDB-lite"/>
    </source>
</evidence>
<comment type="subcellular location">
    <subcellularLocation>
        <location evidence="1">Nucleus</location>
    </subcellularLocation>
</comment>
<reference evidence="6" key="1">
    <citation type="submission" date="2020-10" db="EMBL/GenBank/DDBJ databases">
        <title>High-Quality Genome Resource of Clonostachys rosea strain S41 by Oxford Nanopore Long-Read Sequencing.</title>
        <authorList>
            <person name="Wang H."/>
        </authorList>
    </citation>
    <scope>NUCLEOTIDE SEQUENCE</scope>
    <source>
        <strain evidence="6">S41</strain>
    </source>
</reference>
<evidence type="ECO:0000256" key="1">
    <source>
        <dbReference type="ARBA" id="ARBA00004123"/>
    </source>
</evidence>
<keyword evidence="2" id="KW-0539">Nucleus</keyword>
<accession>A0A8H7N4C0</accession>
<dbReference type="GO" id="GO:0000981">
    <property type="term" value="F:DNA-binding transcription factor activity, RNA polymerase II-specific"/>
    <property type="evidence" value="ECO:0007669"/>
    <property type="project" value="InterPro"/>
</dbReference>
<keyword evidence="4" id="KW-1133">Transmembrane helix</keyword>
<dbReference type="PROSITE" id="PS00463">
    <property type="entry name" value="ZN2_CY6_FUNGAL_1"/>
    <property type="match status" value="1"/>
</dbReference>
<dbReference type="GO" id="GO:0008270">
    <property type="term" value="F:zinc ion binding"/>
    <property type="evidence" value="ECO:0007669"/>
    <property type="project" value="InterPro"/>
</dbReference>
<organism evidence="6 7">
    <name type="scientific">Bionectria ochroleuca</name>
    <name type="common">Gliocladium roseum</name>
    <dbReference type="NCBI Taxonomy" id="29856"/>
    <lineage>
        <taxon>Eukaryota</taxon>
        <taxon>Fungi</taxon>
        <taxon>Dikarya</taxon>
        <taxon>Ascomycota</taxon>
        <taxon>Pezizomycotina</taxon>
        <taxon>Sordariomycetes</taxon>
        <taxon>Hypocreomycetidae</taxon>
        <taxon>Hypocreales</taxon>
        <taxon>Bionectriaceae</taxon>
        <taxon>Clonostachys</taxon>
    </lineage>
</organism>
<gene>
    <name evidence="6" type="ORF">IM811_016375</name>
</gene>
<comment type="caution">
    <text evidence="6">The sequence shown here is derived from an EMBL/GenBank/DDBJ whole genome shotgun (WGS) entry which is preliminary data.</text>
</comment>
<dbReference type="Proteomes" id="UP000616885">
    <property type="component" value="Unassembled WGS sequence"/>
</dbReference>
<feature type="transmembrane region" description="Helical" evidence="4">
    <location>
        <begin position="315"/>
        <end position="336"/>
    </location>
</feature>
<evidence type="ECO:0000256" key="4">
    <source>
        <dbReference type="SAM" id="Phobius"/>
    </source>
</evidence>
<name>A0A8H7N4C0_BIOOC</name>
<dbReference type="SUPFAM" id="SSF57701">
    <property type="entry name" value="Zn2/Cys6 DNA-binding domain"/>
    <property type="match status" value="1"/>
</dbReference>
<feature type="compositionally biased region" description="Polar residues" evidence="3">
    <location>
        <begin position="99"/>
        <end position="116"/>
    </location>
</feature>
<keyword evidence="4" id="KW-0472">Membrane</keyword>
<feature type="transmembrane region" description="Helical" evidence="4">
    <location>
        <begin position="356"/>
        <end position="375"/>
    </location>
</feature>
<evidence type="ECO:0000259" key="5">
    <source>
        <dbReference type="PROSITE" id="PS50048"/>
    </source>
</evidence>
<keyword evidence="4" id="KW-0812">Transmembrane</keyword>
<dbReference type="InterPro" id="IPR001138">
    <property type="entry name" value="Zn2Cys6_DnaBD"/>
</dbReference>
<dbReference type="AlphaFoldDB" id="A0A8H7N4C0"/>
<dbReference type="InterPro" id="IPR021858">
    <property type="entry name" value="Fun_TF"/>
</dbReference>